<dbReference type="AlphaFoldDB" id="A0A1X7UTZ9"/>
<organism evidence="12">
    <name type="scientific">Amphimedon queenslandica</name>
    <name type="common">Sponge</name>
    <dbReference type="NCBI Taxonomy" id="400682"/>
    <lineage>
        <taxon>Eukaryota</taxon>
        <taxon>Metazoa</taxon>
        <taxon>Porifera</taxon>
        <taxon>Demospongiae</taxon>
        <taxon>Heteroscleromorpha</taxon>
        <taxon>Haplosclerida</taxon>
        <taxon>Niphatidae</taxon>
        <taxon>Amphimedon</taxon>
    </lineage>
</organism>
<keyword evidence="3" id="KW-0813">Transport</keyword>
<keyword evidence="6" id="KW-0845">Vitamin A</keyword>
<feature type="transmembrane region" description="Helical" evidence="11">
    <location>
        <begin position="14"/>
        <end position="35"/>
    </location>
</feature>
<dbReference type="GO" id="GO:0016918">
    <property type="term" value="F:retinal binding"/>
    <property type="evidence" value="ECO:0007669"/>
    <property type="project" value="UniProtKB-KW"/>
</dbReference>
<evidence type="ECO:0000256" key="4">
    <source>
        <dbReference type="ARBA" id="ARBA00022475"/>
    </source>
</evidence>
<feature type="transmembrane region" description="Helical" evidence="11">
    <location>
        <begin position="269"/>
        <end position="292"/>
    </location>
</feature>
<keyword evidence="10" id="KW-0675">Receptor</keyword>
<dbReference type="EnsemblMetazoa" id="Aqu2.1.30852_001">
    <property type="protein sequence ID" value="Aqu2.1.30852_001"/>
    <property type="gene ID" value="Aqu2.1.30852"/>
</dbReference>
<dbReference type="PANTHER" id="PTHR21444:SF16">
    <property type="entry name" value="RECEPTOR FOR RETINOL UPTAKE STRA6"/>
    <property type="match status" value="1"/>
</dbReference>
<keyword evidence="5 11" id="KW-0812">Transmembrane</keyword>
<evidence type="ECO:0000256" key="7">
    <source>
        <dbReference type="ARBA" id="ARBA00022989"/>
    </source>
</evidence>
<feature type="transmembrane region" description="Helical" evidence="11">
    <location>
        <begin position="130"/>
        <end position="152"/>
    </location>
</feature>
<keyword evidence="7 11" id="KW-1133">Transmembrane helix</keyword>
<keyword evidence="13" id="KW-1185">Reference proteome</keyword>
<feature type="transmembrane region" description="Helical" evidence="11">
    <location>
        <begin position="489"/>
        <end position="509"/>
    </location>
</feature>
<evidence type="ECO:0000256" key="11">
    <source>
        <dbReference type="SAM" id="Phobius"/>
    </source>
</evidence>
<feature type="transmembrane region" description="Helical" evidence="11">
    <location>
        <begin position="172"/>
        <end position="195"/>
    </location>
</feature>
<evidence type="ECO:0000256" key="3">
    <source>
        <dbReference type="ARBA" id="ARBA00022448"/>
    </source>
</evidence>
<proteinExistence type="predicted"/>
<feature type="transmembrane region" description="Helical" evidence="11">
    <location>
        <begin position="335"/>
        <end position="356"/>
    </location>
</feature>
<dbReference type="GO" id="GO:0038023">
    <property type="term" value="F:signaling receptor activity"/>
    <property type="evidence" value="ECO:0007669"/>
    <property type="project" value="InterPro"/>
</dbReference>
<gene>
    <name evidence="12" type="primary">105312871</name>
</gene>
<dbReference type="OrthoDB" id="10071804at2759"/>
<evidence type="ECO:0000256" key="8">
    <source>
        <dbReference type="ARBA" id="ARBA00023072"/>
    </source>
</evidence>
<keyword evidence="9 11" id="KW-0472">Membrane</keyword>
<dbReference type="KEGG" id="aqu:105312871"/>
<protein>
    <recommendedName>
        <fullName evidence="2">Receptor for retinol uptake STRA6</fullName>
    </recommendedName>
</protein>
<evidence type="ECO:0000313" key="13">
    <source>
        <dbReference type="Proteomes" id="UP000007879"/>
    </source>
</evidence>
<evidence type="ECO:0000256" key="10">
    <source>
        <dbReference type="ARBA" id="ARBA00023170"/>
    </source>
</evidence>
<feature type="transmembrane region" description="Helical" evidence="11">
    <location>
        <begin position="405"/>
        <end position="433"/>
    </location>
</feature>
<reference evidence="13" key="1">
    <citation type="journal article" date="2010" name="Nature">
        <title>The Amphimedon queenslandica genome and the evolution of animal complexity.</title>
        <authorList>
            <person name="Srivastava M."/>
            <person name="Simakov O."/>
            <person name="Chapman J."/>
            <person name="Fahey B."/>
            <person name="Gauthier M.E."/>
            <person name="Mitros T."/>
            <person name="Richards G.S."/>
            <person name="Conaco C."/>
            <person name="Dacre M."/>
            <person name="Hellsten U."/>
            <person name="Larroux C."/>
            <person name="Putnam N.H."/>
            <person name="Stanke M."/>
            <person name="Adamska M."/>
            <person name="Darling A."/>
            <person name="Degnan S.M."/>
            <person name="Oakley T.H."/>
            <person name="Plachetzki D.C."/>
            <person name="Zhai Y."/>
            <person name="Adamski M."/>
            <person name="Calcino A."/>
            <person name="Cummins S.F."/>
            <person name="Goodstein D.M."/>
            <person name="Harris C."/>
            <person name="Jackson D.J."/>
            <person name="Leys S.P."/>
            <person name="Shu S."/>
            <person name="Woodcroft B.J."/>
            <person name="Vervoort M."/>
            <person name="Kosik K.S."/>
            <person name="Manning G."/>
            <person name="Degnan B.M."/>
            <person name="Rokhsar D.S."/>
        </authorList>
    </citation>
    <scope>NUCLEOTIDE SEQUENCE [LARGE SCALE GENOMIC DNA]</scope>
</reference>
<keyword evidence="4" id="KW-1003">Cell membrane</keyword>
<dbReference type="GO" id="GO:0005886">
    <property type="term" value="C:plasma membrane"/>
    <property type="evidence" value="ECO:0007669"/>
    <property type="project" value="UniProtKB-SubCell"/>
</dbReference>
<accession>A0A1X7UTZ9</accession>
<dbReference type="InParanoid" id="A0A1X7UTZ9"/>
<evidence type="ECO:0000256" key="6">
    <source>
        <dbReference type="ARBA" id="ARBA00022893"/>
    </source>
</evidence>
<dbReference type="Pfam" id="PF14752">
    <property type="entry name" value="RBP_receptor"/>
    <property type="match status" value="1"/>
</dbReference>
<dbReference type="InterPro" id="IPR026612">
    <property type="entry name" value="STRA6-like"/>
</dbReference>
<comment type="subcellular location">
    <subcellularLocation>
        <location evidence="1">Cell membrane</location>
        <topology evidence="1">Multi-pass membrane protein</topology>
    </subcellularLocation>
</comment>
<feature type="transmembrane region" description="Helical" evidence="11">
    <location>
        <begin position="97"/>
        <end position="118"/>
    </location>
</feature>
<sequence>MTRGTSCAGWDGTVLWISFGLIFVGLAVFVFFSFLNRRRRLKKNCCCGTPGLFPPLDFLTGHPSRLVLTLTLMALSGHVVQNTILQPVLFTDRSNTVSQIISAVVRLGWIVYAAFLFLPSVTCSATVIPIIGYTIGSLYTGLLIVWYALWVHSFRLGCLYFSTEITVDTPEISTTVVGITPVILCLAGVLIWYVVSLVKEIWKKIKGQSSWIQSHPTLHFNSYKYLKFLLNKEKTLDNRKDLAMRSGVLHKIKNKIYTNRPGFAYPLRLIVSLGGASIVLFELSFLLITQFLTITDNILMRLDTIANNSCNDPTSIMDSTNNTLLCDFLEYRQDIIIGFSVFLIMGPFIAFPFSLLQLLPILKNARTHLLQGFKGDKSFIPKGVEFSPSFIIASTIKYPGYQIGYIVLGWMLYALTVWLFGVLLLAVVFAFVYAYAAVLLIISSIILTIIINIFIQVLINVTCKFVFVEEKGKEQIILTNKRLYHITSYLLYCYNGLLGLGSSIGRMVFAAGQGLVLAPRLDISGMKKPNLDKGHLTYLGFIQLELIQNNAIVHVFVDILSESVKERNRNGQHKEKFNYLQAQESGENRRSVTVEINGGSIEELESYSEAKQGHSSTIVSATVYDLFGGSRPRVSQRAFNRWHLAYMLMKNPSIRNTRSCTLNEFK</sequence>
<feature type="transmembrane region" description="Helical" evidence="11">
    <location>
        <begin position="439"/>
        <end position="468"/>
    </location>
</feature>
<dbReference type="GO" id="GO:0071939">
    <property type="term" value="P:vitamin A import into cell"/>
    <property type="evidence" value="ECO:0007669"/>
    <property type="project" value="TreeGrafter"/>
</dbReference>
<name>A0A1X7UTZ9_AMPQE</name>
<evidence type="ECO:0000256" key="5">
    <source>
        <dbReference type="ARBA" id="ARBA00022692"/>
    </source>
</evidence>
<dbReference type="Proteomes" id="UP000007879">
    <property type="component" value="Unassembled WGS sequence"/>
</dbReference>
<evidence type="ECO:0000256" key="2">
    <source>
        <dbReference type="ARBA" id="ARBA00014411"/>
    </source>
</evidence>
<evidence type="ECO:0000256" key="9">
    <source>
        <dbReference type="ARBA" id="ARBA00023136"/>
    </source>
</evidence>
<feature type="transmembrane region" description="Helical" evidence="11">
    <location>
        <begin position="66"/>
        <end position="85"/>
    </location>
</feature>
<evidence type="ECO:0000313" key="12">
    <source>
        <dbReference type="EnsemblMetazoa" id="Aqu2.1.30852_001"/>
    </source>
</evidence>
<dbReference type="PANTHER" id="PTHR21444">
    <property type="entry name" value="COILED-COIL DOMAIN-CONTAINING PROTEIN 180"/>
    <property type="match status" value="1"/>
</dbReference>
<keyword evidence="8" id="KW-0683">Retinol-binding</keyword>
<dbReference type="EnsemblMetazoa" id="XM_011405839.2">
    <property type="protein sequence ID" value="XP_011404141.2"/>
    <property type="gene ID" value="LOC105312871"/>
</dbReference>
<evidence type="ECO:0000256" key="1">
    <source>
        <dbReference type="ARBA" id="ARBA00004651"/>
    </source>
</evidence>
<dbReference type="GO" id="GO:0034632">
    <property type="term" value="F:retinol transmembrane transporter activity"/>
    <property type="evidence" value="ECO:0007669"/>
    <property type="project" value="InterPro"/>
</dbReference>
<dbReference type="GO" id="GO:0019841">
    <property type="term" value="F:retinol binding"/>
    <property type="evidence" value="ECO:0007669"/>
    <property type="project" value="UniProtKB-KW"/>
</dbReference>
<reference evidence="12" key="2">
    <citation type="submission" date="2017-05" db="UniProtKB">
        <authorList>
            <consortium name="EnsemblMetazoa"/>
        </authorList>
    </citation>
    <scope>IDENTIFICATION</scope>
</reference>